<dbReference type="InterPro" id="IPR000836">
    <property type="entry name" value="PRTase_dom"/>
</dbReference>
<dbReference type="CDD" id="cd06223">
    <property type="entry name" value="PRTases_typeI"/>
    <property type="match status" value="1"/>
</dbReference>
<dbReference type="InterPro" id="IPR050054">
    <property type="entry name" value="UPRTase/APRTase"/>
</dbReference>
<dbReference type="GO" id="GO:0006168">
    <property type="term" value="P:adenine salvage"/>
    <property type="evidence" value="ECO:0007669"/>
    <property type="project" value="InterPro"/>
</dbReference>
<protein>
    <recommendedName>
        <fullName evidence="7 12">Adenine phosphoribosyltransferase</fullName>
        <shortName evidence="12">APRT</shortName>
        <ecNumber evidence="7 12">2.4.2.7</ecNumber>
    </recommendedName>
</protein>
<name>A0A428N7R3_9BACI</name>
<evidence type="ECO:0000256" key="3">
    <source>
        <dbReference type="ARBA" id="ARBA00004496"/>
    </source>
</evidence>
<dbReference type="Proteomes" id="UP000275076">
    <property type="component" value="Unassembled WGS sequence"/>
</dbReference>
<keyword evidence="9 12" id="KW-0328">Glycosyltransferase</keyword>
<dbReference type="NCBIfam" id="NF002633">
    <property type="entry name" value="PRK02304.1-2"/>
    <property type="match status" value="1"/>
</dbReference>
<dbReference type="AlphaFoldDB" id="A0A428N7R3"/>
<dbReference type="PANTHER" id="PTHR32315">
    <property type="entry name" value="ADENINE PHOSPHORIBOSYLTRANSFERASE"/>
    <property type="match status" value="1"/>
</dbReference>
<evidence type="ECO:0000259" key="13">
    <source>
        <dbReference type="Pfam" id="PF00156"/>
    </source>
</evidence>
<dbReference type="GO" id="GO:0002055">
    <property type="term" value="F:adenine binding"/>
    <property type="evidence" value="ECO:0007669"/>
    <property type="project" value="TreeGrafter"/>
</dbReference>
<keyword evidence="10 12" id="KW-0808">Transferase</keyword>
<dbReference type="NCBIfam" id="NF002636">
    <property type="entry name" value="PRK02304.1-5"/>
    <property type="match status" value="1"/>
</dbReference>
<comment type="caution">
    <text evidence="14">The sequence shown here is derived from an EMBL/GenBank/DDBJ whole genome shotgun (WGS) entry which is preliminary data.</text>
</comment>
<evidence type="ECO:0000256" key="7">
    <source>
        <dbReference type="ARBA" id="ARBA00011893"/>
    </source>
</evidence>
<evidence type="ECO:0000256" key="5">
    <source>
        <dbReference type="ARBA" id="ARBA00008391"/>
    </source>
</evidence>
<dbReference type="EC" id="2.4.2.7" evidence="7 12"/>
<dbReference type="OrthoDB" id="9803963at2"/>
<evidence type="ECO:0000256" key="1">
    <source>
        <dbReference type="ARBA" id="ARBA00000868"/>
    </source>
</evidence>
<dbReference type="FunFam" id="3.40.50.2020:FF:000004">
    <property type="entry name" value="Adenine phosphoribosyltransferase"/>
    <property type="match status" value="1"/>
</dbReference>
<comment type="pathway">
    <text evidence="4 12">Purine metabolism; AMP biosynthesis via salvage pathway; AMP from adenine: step 1/1.</text>
</comment>
<dbReference type="EMBL" id="RBVX01000003">
    <property type="protein sequence ID" value="RSL34410.1"/>
    <property type="molecule type" value="Genomic_DNA"/>
</dbReference>
<dbReference type="Pfam" id="PF00156">
    <property type="entry name" value="Pribosyltran"/>
    <property type="match status" value="1"/>
</dbReference>
<keyword evidence="11 12" id="KW-0660">Purine salvage</keyword>
<feature type="domain" description="Phosphoribosyltransferase" evidence="13">
    <location>
        <begin position="36"/>
        <end position="148"/>
    </location>
</feature>
<dbReference type="SUPFAM" id="SSF53271">
    <property type="entry name" value="PRTase-like"/>
    <property type="match status" value="1"/>
</dbReference>
<dbReference type="HAMAP" id="MF_00004">
    <property type="entry name" value="Aden_phosphoribosyltr"/>
    <property type="match status" value="1"/>
</dbReference>
<dbReference type="GO" id="GO:0044209">
    <property type="term" value="P:AMP salvage"/>
    <property type="evidence" value="ECO:0007669"/>
    <property type="project" value="UniProtKB-UniRule"/>
</dbReference>
<evidence type="ECO:0000256" key="8">
    <source>
        <dbReference type="ARBA" id="ARBA00022490"/>
    </source>
</evidence>
<comment type="similarity">
    <text evidence="5 12">Belongs to the purine/pyrimidine phosphoribosyltransferase family.</text>
</comment>
<dbReference type="UniPathway" id="UPA00588">
    <property type="reaction ID" value="UER00646"/>
</dbReference>
<reference evidence="14 15" key="1">
    <citation type="submission" date="2018-10" db="EMBL/GenBank/DDBJ databases">
        <title>Draft genome sequence of Bacillus salarius IM0101, isolated from a hypersaline soil in Inner Mongolia, China.</title>
        <authorList>
            <person name="Yamprayoonswat W."/>
            <person name="Boonvisut S."/>
            <person name="Jumpathong W."/>
            <person name="Sittihan S."/>
            <person name="Ruangsuj P."/>
            <person name="Wanthongcharoen S."/>
            <person name="Thongpramul N."/>
            <person name="Pimmason S."/>
            <person name="Yu B."/>
            <person name="Yasawong M."/>
        </authorList>
    </citation>
    <scope>NUCLEOTIDE SEQUENCE [LARGE SCALE GENOMIC DNA]</scope>
    <source>
        <strain evidence="14 15">IM0101</strain>
    </source>
</reference>
<proteinExistence type="inferred from homology"/>
<evidence type="ECO:0000256" key="6">
    <source>
        <dbReference type="ARBA" id="ARBA00011738"/>
    </source>
</evidence>
<organism evidence="14 15">
    <name type="scientific">Salibacterium salarium</name>
    <dbReference type="NCBI Taxonomy" id="284579"/>
    <lineage>
        <taxon>Bacteria</taxon>
        <taxon>Bacillati</taxon>
        <taxon>Bacillota</taxon>
        <taxon>Bacilli</taxon>
        <taxon>Bacillales</taxon>
        <taxon>Bacillaceae</taxon>
    </lineage>
</organism>
<evidence type="ECO:0000256" key="4">
    <source>
        <dbReference type="ARBA" id="ARBA00004659"/>
    </source>
</evidence>
<dbReference type="InterPro" id="IPR005764">
    <property type="entry name" value="Ade_phspho_trans"/>
</dbReference>
<dbReference type="InterPro" id="IPR029057">
    <property type="entry name" value="PRTase-like"/>
</dbReference>
<dbReference type="GO" id="GO:0003999">
    <property type="term" value="F:adenine phosphoribosyltransferase activity"/>
    <property type="evidence" value="ECO:0007669"/>
    <property type="project" value="UniProtKB-UniRule"/>
</dbReference>
<evidence type="ECO:0000256" key="9">
    <source>
        <dbReference type="ARBA" id="ARBA00022676"/>
    </source>
</evidence>
<accession>A0A428N7R3</accession>
<dbReference type="PANTHER" id="PTHR32315:SF3">
    <property type="entry name" value="ADENINE PHOSPHORIBOSYLTRANSFERASE"/>
    <property type="match status" value="1"/>
</dbReference>
<comment type="subcellular location">
    <subcellularLocation>
        <location evidence="3 12">Cytoplasm</location>
    </subcellularLocation>
</comment>
<evidence type="ECO:0000313" key="15">
    <source>
        <dbReference type="Proteomes" id="UP000275076"/>
    </source>
</evidence>
<dbReference type="NCBIfam" id="NF002634">
    <property type="entry name" value="PRK02304.1-3"/>
    <property type="match status" value="1"/>
</dbReference>
<comment type="catalytic activity">
    <reaction evidence="1 12">
        <text>AMP + diphosphate = 5-phospho-alpha-D-ribose 1-diphosphate + adenine</text>
        <dbReference type="Rhea" id="RHEA:16609"/>
        <dbReference type="ChEBI" id="CHEBI:16708"/>
        <dbReference type="ChEBI" id="CHEBI:33019"/>
        <dbReference type="ChEBI" id="CHEBI:58017"/>
        <dbReference type="ChEBI" id="CHEBI:456215"/>
        <dbReference type="EC" id="2.4.2.7"/>
    </reaction>
</comment>
<dbReference type="GO" id="GO:0016208">
    <property type="term" value="F:AMP binding"/>
    <property type="evidence" value="ECO:0007669"/>
    <property type="project" value="TreeGrafter"/>
</dbReference>
<keyword evidence="8 12" id="KW-0963">Cytoplasm</keyword>
<gene>
    <name evidence="12" type="primary">apt</name>
    <name evidence="14" type="ORF">D7Z54_04440</name>
</gene>
<dbReference type="NCBIfam" id="TIGR01090">
    <property type="entry name" value="apt"/>
    <property type="match status" value="1"/>
</dbReference>
<sequence>MDFKEHITIIEDYPKEGVRFKDITTLMQNGPVYKKAIDDMTAFAANQEIDVVVGPEARGFVVGCPIAYSLEKAFVPVRKKGKLPRETVDADYGLEYGESSLSIHKDAILPGQNVLITDDLLATGGTVEATVKLVEELGGHVAGMAFMIELLYLNGRKNLSQYDIFSLVNFE</sequence>
<evidence type="ECO:0000313" key="14">
    <source>
        <dbReference type="EMBL" id="RSL34410.1"/>
    </source>
</evidence>
<dbReference type="GO" id="GO:0005737">
    <property type="term" value="C:cytoplasm"/>
    <property type="evidence" value="ECO:0007669"/>
    <property type="project" value="UniProtKB-SubCell"/>
</dbReference>
<dbReference type="GO" id="GO:0006166">
    <property type="term" value="P:purine ribonucleoside salvage"/>
    <property type="evidence" value="ECO:0007669"/>
    <property type="project" value="UniProtKB-UniRule"/>
</dbReference>
<evidence type="ECO:0000256" key="12">
    <source>
        <dbReference type="HAMAP-Rule" id="MF_00004"/>
    </source>
</evidence>
<evidence type="ECO:0000256" key="11">
    <source>
        <dbReference type="ARBA" id="ARBA00022726"/>
    </source>
</evidence>
<evidence type="ECO:0000256" key="10">
    <source>
        <dbReference type="ARBA" id="ARBA00022679"/>
    </source>
</evidence>
<comment type="function">
    <text evidence="2 12">Catalyzes a salvage reaction resulting in the formation of AMP, that is energically less costly than de novo synthesis.</text>
</comment>
<keyword evidence="15" id="KW-1185">Reference proteome</keyword>
<dbReference type="RefSeq" id="WP_125554643.1">
    <property type="nucleotide sequence ID" value="NZ_RBVX01000003.1"/>
</dbReference>
<comment type="subunit">
    <text evidence="6 12">Homodimer.</text>
</comment>
<dbReference type="Gene3D" id="3.40.50.2020">
    <property type="match status" value="1"/>
</dbReference>
<evidence type="ECO:0000256" key="2">
    <source>
        <dbReference type="ARBA" id="ARBA00003968"/>
    </source>
</evidence>